<dbReference type="RefSeq" id="WP_170037847.1">
    <property type="nucleotide sequence ID" value="NZ_JABDTL010000002.1"/>
</dbReference>
<keyword evidence="4 5" id="KW-0808">Transferase</keyword>
<evidence type="ECO:0000259" key="6">
    <source>
        <dbReference type="Pfam" id="PF02441"/>
    </source>
</evidence>
<dbReference type="GO" id="GO:0106141">
    <property type="term" value="F:flavin prenyltransferase activity"/>
    <property type="evidence" value="ECO:0007669"/>
    <property type="project" value="UniProtKB-EC"/>
</dbReference>
<dbReference type="NCBIfam" id="TIGR00421">
    <property type="entry name" value="ubiX_pad"/>
    <property type="match status" value="1"/>
</dbReference>
<dbReference type="GO" id="GO:0016831">
    <property type="term" value="F:carboxy-lyase activity"/>
    <property type="evidence" value="ECO:0007669"/>
    <property type="project" value="TreeGrafter"/>
</dbReference>
<keyword evidence="2 5" id="KW-0285">Flavoprotein</keyword>
<feature type="binding site" evidence="5">
    <location>
        <begin position="98"/>
        <end position="101"/>
    </location>
    <ligand>
        <name>FMN</name>
        <dbReference type="ChEBI" id="CHEBI:58210"/>
    </ligand>
</feature>
<protein>
    <recommendedName>
        <fullName evidence="5">Flavin prenyltransferase UbiX</fullName>
        <ecNumber evidence="5">2.5.1.129</ecNumber>
    </recommendedName>
</protein>
<dbReference type="PANTHER" id="PTHR43374">
    <property type="entry name" value="FLAVIN PRENYLTRANSFERASE"/>
    <property type="match status" value="1"/>
</dbReference>
<dbReference type="InterPro" id="IPR004507">
    <property type="entry name" value="UbiX-like"/>
</dbReference>
<comment type="catalytic activity">
    <reaction evidence="5">
        <text>dimethylallyl phosphate + FMNH2 = prenylated FMNH2 + phosphate</text>
        <dbReference type="Rhea" id="RHEA:37743"/>
        <dbReference type="ChEBI" id="CHEBI:43474"/>
        <dbReference type="ChEBI" id="CHEBI:57618"/>
        <dbReference type="ChEBI" id="CHEBI:87467"/>
        <dbReference type="ChEBI" id="CHEBI:88052"/>
        <dbReference type="EC" id="2.5.1.129"/>
    </reaction>
</comment>
<proteinExistence type="inferred from homology"/>
<evidence type="ECO:0000256" key="3">
    <source>
        <dbReference type="ARBA" id="ARBA00022643"/>
    </source>
</evidence>
<feature type="binding site" evidence="5">
    <location>
        <position position="133"/>
    </location>
    <ligand>
        <name>FMN</name>
        <dbReference type="ChEBI" id="CHEBI:58210"/>
    </ligand>
</feature>
<evidence type="ECO:0000313" key="7">
    <source>
        <dbReference type="EMBL" id="MBB6069332.1"/>
    </source>
</evidence>
<dbReference type="InterPro" id="IPR003382">
    <property type="entry name" value="Flavoprotein"/>
</dbReference>
<dbReference type="SUPFAM" id="SSF52507">
    <property type="entry name" value="Homo-oligomeric flavin-containing Cys decarboxylases, HFCD"/>
    <property type="match status" value="1"/>
</dbReference>
<name>A0A841GPN0_9BACT</name>
<feature type="binding site" evidence="5">
    <location>
        <begin position="15"/>
        <end position="17"/>
    </location>
    <ligand>
        <name>FMN</name>
        <dbReference type="ChEBI" id="CHEBI:58210"/>
    </ligand>
</feature>
<dbReference type="AlphaFoldDB" id="A0A841GPN0"/>
<reference evidence="7 8" key="1">
    <citation type="submission" date="2020-08" db="EMBL/GenBank/DDBJ databases">
        <title>Genomic Encyclopedia of Type Strains, Phase IV (KMG-IV): sequencing the most valuable type-strain genomes for metagenomic binning, comparative biology and taxonomic classification.</title>
        <authorList>
            <person name="Goeker M."/>
        </authorList>
    </citation>
    <scope>NUCLEOTIDE SEQUENCE [LARGE SCALE GENOMIC DNA]</scope>
    <source>
        <strain evidence="7 8">DSM 29007</strain>
    </source>
</reference>
<evidence type="ECO:0000256" key="5">
    <source>
        <dbReference type="HAMAP-Rule" id="MF_01984"/>
    </source>
</evidence>
<accession>A0A841GPN0</accession>
<dbReference type="EC" id="2.5.1.129" evidence="5"/>
<dbReference type="HAMAP" id="MF_01984">
    <property type="entry name" value="ubiX_pad"/>
    <property type="match status" value="1"/>
</dbReference>
<evidence type="ECO:0000313" key="8">
    <source>
        <dbReference type="Proteomes" id="UP000582837"/>
    </source>
</evidence>
<comment type="similarity">
    <text evidence="5">Belongs to the UbiX/PAD1 family.</text>
</comment>
<dbReference type="InterPro" id="IPR036551">
    <property type="entry name" value="Flavin_trans-like"/>
</dbReference>
<dbReference type="Proteomes" id="UP000582837">
    <property type="component" value="Unassembled WGS sequence"/>
</dbReference>
<feature type="binding site" evidence="5">
    <location>
        <position position="163"/>
    </location>
    <ligand>
        <name>dimethylallyl phosphate</name>
        <dbReference type="ChEBI" id="CHEBI:88052"/>
    </ligand>
</feature>
<dbReference type="Gene3D" id="3.40.50.1950">
    <property type="entry name" value="Flavin prenyltransferase-like"/>
    <property type="match status" value="1"/>
</dbReference>
<evidence type="ECO:0000256" key="2">
    <source>
        <dbReference type="ARBA" id="ARBA00022630"/>
    </source>
</evidence>
<dbReference type="EMBL" id="JACHIA010000002">
    <property type="protein sequence ID" value="MBB6069332.1"/>
    <property type="molecule type" value="Genomic_DNA"/>
</dbReference>
<dbReference type="Pfam" id="PF02441">
    <property type="entry name" value="Flavoprotein"/>
    <property type="match status" value="1"/>
</dbReference>
<organism evidence="7 8">
    <name type="scientific">Longimicrobium terrae</name>
    <dbReference type="NCBI Taxonomy" id="1639882"/>
    <lineage>
        <taxon>Bacteria</taxon>
        <taxon>Pseudomonadati</taxon>
        <taxon>Gemmatimonadota</taxon>
        <taxon>Longimicrobiia</taxon>
        <taxon>Longimicrobiales</taxon>
        <taxon>Longimicrobiaceae</taxon>
        <taxon>Longimicrobium</taxon>
    </lineage>
</organism>
<feature type="binding site" evidence="5">
    <location>
        <position position="41"/>
    </location>
    <ligand>
        <name>FMN</name>
        <dbReference type="ChEBI" id="CHEBI:58210"/>
    </ligand>
</feature>
<comment type="caution">
    <text evidence="7">The sequence shown here is derived from an EMBL/GenBank/DDBJ whole genome shotgun (WGS) entry which is preliminary data.</text>
</comment>
<feature type="domain" description="Flavoprotein" evidence="6">
    <location>
        <begin position="9"/>
        <end position="184"/>
    </location>
</feature>
<keyword evidence="3 5" id="KW-0288">FMN</keyword>
<keyword evidence="8" id="KW-1185">Reference proteome</keyword>
<comment type="caution">
    <text evidence="5">Lacks conserved residue(s) required for the propagation of feature annotation.</text>
</comment>
<evidence type="ECO:0000256" key="4">
    <source>
        <dbReference type="ARBA" id="ARBA00022679"/>
    </source>
</evidence>
<comment type="function">
    <text evidence="5">Flavin prenyltransferase that catalyzes the synthesis of the prenylated FMN cofactor (prenyl-FMN) for 4-hydroxy-3-polyprenylbenzoic acid decarboxylase UbiD. The prenyltransferase is metal-independent and links a dimethylallyl moiety from dimethylallyl monophosphate (DMAP) to the flavin N5 and C6 atoms of FMN.</text>
</comment>
<evidence type="ECO:0000256" key="1">
    <source>
        <dbReference type="ARBA" id="ARBA00022602"/>
    </source>
</evidence>
<feature type="binding site" evidence="5">
    <location>
        <position position="179"/>
    </location>
    <ligand>
        <name>dimethylallyl phosphate</name>
        <dbReference type="ChEBI" id="CHEBI:88052"/>
    </ligand>
</feature>
<keyword evidence="1 5" id="KW-0637">Prenyltransferase</keyword>
<keyword evidence="7" id="KW-0456">Lyase</keyword>
<gene>
    <name evidence="5" type="primary">ubiX</name>
    <name evidence="7" type="ORF">HNQ61_000947</name>
</gene>
<sequence length="204" mass="21618">MRVAADAPVTFGITGASGAPYAVAALRALNESGTPVRLIISGYGLRLLAEECGIDGIDGLRAATGDWSRVEFYDSLDRGATPASGSAPSRGMVVCPCSMGTLASIAAGTSRNLVERSADVALKERRPLILVPRETPLSLIHLENMTRLTRAGATIMPAAPGFYHRPRSIDDLVDFVAARILDHLDVPHTLGARWKSGERPVEDA</sequence>
<dbReference type="PANTHER" id="PTHR43374:SF1">
    <property type="entry name" value="FLAVIN PRENYLTRANSFERASE PAD1, MITOCHONDRIAL"/>
    <property type="match status" value="1"/>
</dbReference>